<dbReference type="EnsemblMetazoa" id="XM_001600286">
    <property type="protein sequence ID" value="XP_001600336"/>
    <property type="gene ID" value="LOC100119528"/>
</dbReference>
<dbReference type="InParanoid" id="A0A7M7G2G3"/>
<keyword evidence="3" id="KW-1185">Reference proteome</keyword>
<dbReference type="OrthoDB" id="7697492at2759"/>
<evidence type="ECO:0000313" key="2">
    <source>
        <dbReference type="EnsemblMetazoa" id="XP_001600336"/>
    </source>
</evidence>
<name>A0A7M7G2G3_NASVI</name>
<feature type="chain" id="PRO_5029707199" description="Cuticle protein 18.7-like" evidence="1">
    <location>
        <begin position="17"/>
        <end position="152"/>
    </location>
</feature>
<gene>
    <name evidence="2" type="primary">100119528</name>
</gene>
<accession>A0A7M7G2G3</accession>
<evidence type="ECO:0000256" key="1">
    <source>
        <dbReference type="SAM" id="SignalP"/>
    </source>
</evidence>
<dbReference type="OMA" id="HANERIN"/>
<sequence length="152" mass="15647">MKFLVVFSCVLAVAFAKPGYLGYAAILPGAPLGADGRVVDTAEVSLAKAEHAAAHINEKLTLNKEALRSTDYLVAAAPLAYAAPAAPLAYASAPAYAASLAYAHAPAATILAADGRPLDTAEVAIAKASHAAAHLNERLIHAHEATRNLAYY</sequence>
<evidence type="ECO:0000313" key="3">
    <source>
        <dbReference type="Proteomes" id="UP000002358"/>
    </source>
</evidence>
<protein>
    <recommendedName>
        <fullName evidence="4">Cuticle protein 18.7-like</fullName>
    </recommendedName>
</protein>
<evidence type="ECO:0008006" key="4">
    <source>
        <dbReference type="Google" id="ProtNLM"/>
    </source>
</evidence>
<organism evidence="2 3">
    <name type="scientific">Nasonia vitripennis</name>
    <name type="common">Parasitic wasp</name>
    <dbReference type="NCBI Taxonomy" id="7425"/>
    <lineage>
        <taxon>Eukaryota</taxon>
        <taxon>Metazoa</taxon>
        <taxon>Ecdysozoa</taxon>
        <taxon>Arthropoda</taxon>
        <taxon>Hexapoda</taxon>
        <taxon>Insecta</taxon>
        <taxon>Pterygota</taxon>
        <taxon>Neoptera</taxon>
        <taxon>Endopterygota</taxon>
        <taxon>Hymenoptera</taxon>
        <taxon>Apocrita</taxon>
        <taxon>Proctotrupomorpha</taxon>
        <taxon>Chalcidoidea</taxon>
        <taxon>Pteromalidae</taxon>
        <taxon>Pteromalinae</taxon>
        <taxon>Nasonia</taxon>
    </lineage>
</organism>
<keyword evidence="1" id="KW-0732">Signal</keyword>
<reference evidence="2" key="1">
    <citation type="submission" date="2021-01" db="UniProtKB">
        <authorList>
            <consortium name="EnsemblMetazoa"/>
        </authorList>
    </citation>
    <scope>IDENTIFICATION</scope>
</reference>
<dbReference type="KEGG" id="nvi:100119528"/>
<dbReference type="AlphaFoldDB" id="A0A7M7G2G3"/>
<proteinExistence type="predicted"/>
<dbReference type="Proteomes" id="UP000002358">
    <property type="component" value="Chromosome 1"/>
</dbReference>
<feature type="signal peptide" evidence="1">
    <location>
        <begin position="1"/>
        <end position="16"/>
    </location>
</feature>